<sequence length="222" mass="25478">MRRQFCYMRCADREMENNKDLNILTDESIVKMAQEGSSTAYEYLIDKYKELAKMKSKTYFIAGGDIEDVVQEGMIGIFKAIRDYDETQAASFRTFAELCVNRQIITAIKAANRQKHQILNESVSPNSQAENAENGEAAALSERLAANSADTDPEAMMLMREVVDFLKANEHDIFSPLEKKVWNHMLKGEEYREIAGHLHRSTKTVDNAIQRIKKKIQRFLEN</sequence>
<dbReference type="PIRSF" id="PIRSF002939">
    <property type="entry name" value="RNA_polymerase_sigma-H_factor"/>
    <property type="match status" value="1"/>
</dbReference>
<comment type="caution">
    <text evidence="9">The sequence shown here is derived from an EMBL/GenBank/DDBJ whole genome shotgun (WGS) entry which is preliminary data.</text>
</comment>
<dbReference type="EMBL" id="QXWK01000031">
    <property type="protein sequence ID" value="NBH62697.1"/>
    <property type="molecule type" value="Genomic_DNA"/>
</dbReference>
<evidence type="ECO:0000313" key="9">
    <source>
        <dbReference type="EMBL" id="NBH62697.1"/>
    </source>
</evidence>
<dbReference type="AlphaFoldDB" id="A0A845QPR0"/>
<evidence type="ECO:0000256" key="5">
    <source>
        <dbReference type="ARBA" id="ARBA00023125"/>
    </source>
</evidence>
<feature type="domain" description="HTH luxR-type" evidence="8">
    <location>
        <begin position="188"/>
        <end position="215"/>
    </location>
</feature>
<dbReference type="SUPFAM" id="SSF88946">
    <property type="entry name" value="Sigma2 domain of RNA polymerase sigma factors"/>
    <property type="match status" value="1"/>
</dbReference>
<dbReference type="NCBIfam" id="NF006148">
    <property type="entry name" value="PRK08295.1-5"/>
    <property type="match status" value="1"/>
</dbReference>
<dbReference type="Gene3D" id="1.20.120.1810">
    <property type="match status" value="1"/>
</dbReference>
<gene>
    <name evidence="9" type="primary">sigH</name>
    <name evidence="9" type="ORF">D0435_13660</name>
</gene>
<evidence type="ECO:0000313" key="10">
    <source>
        <dbReference type="Proteomes" id="UP000446866"/>
    </source>
</evidence>
<dbReference type="InterPro" id="IPR014284">
    <property type="entry name" value="RNA_pol_sigma-70_dom"/>
</dbReference>
<dbReference type="PROSITE" id="PS00622">
    <property type="entry name" value="HTH_LUXR_1"/>
    <property type="match status" value="1"/>
</dbReference>
<dbReference type="GO" id="GO:0016987">
    <property type="term" value="F:sigma factor activity"/>
    <property type="evidence" value="ECO:0007669"/>
    <property type="project" value="UniProtKB-KW"/>
</dbReference>
<dbReference type="InterPro" id="IPR000792">
    <property type="entry name" value="Tscrpt_reg_LuxR_C"/>
</dbReference>
<evidence type="ECO:0000256" key="4">
    <source>
        <dbReference type="ARBA" id="ARBA00023082"/>
    </source>
</evidence>
<dbReference type="GO" id="GO:0003677">
    <property type="term" value="F:DNA binding"/>
    <property type="evidence" value="ECO:0007669"/>
    <property type="project" value="UniProtKB-KW"/>
</dbReference>
<keyword evidence="10" id="KW-1185">Reference proteome</keyword>
<evidence type="ECO:0000259" key="8">
    <source>
        <dbReference type="PROSITE" id="PS00622"/>
    </source>
</evidence>
<comment type="similarity">
    <text evidence="1">Belongs to the sigma-70 factor family.</text>
</comment>
<keyword evidence="4" id="KW-0731">Sigma factor</keyword>
<dbReference type="NCBIfam" id="TIGR02937">
    <property type="entry name" value="sigma70-ECF"/>
    <property type="match status" value="1"/>
</dbReference>
<dbReference type="PANTHER" id="PTHR30385">
    <property type="entry name" value="SIGMA FACTOR F FLAGELLAR"/>
    <property type="match status" value="1"/>
</dbReference>
<evidence type="ECO:0000256" key="1">
    <source>
        <dbReference type="ARBA" id="ARBA00007788"/>
    </source>
</evidence>
<reference evidence="9 10" key="1">
    <citation type="submission" date="2018-08" db="EMBL/GenBank/DDBJ databases">
        <title>Murine metabolic-syndrome-specific gut microbial biobank.</title>
        <authorList>
            <person name="Liu C."/>
        </authorList>
    </citation>
    <scope>NUCLEOTIDE SEQUENCE [LARGE SCALE GENOMIC DNA]</scope>
    <source>
        <strain evidence="9 10">28</strain>
    </source>
</reference>
<dbReference type="Gene3D" id="1.10.10.10">
    <property type="entry name" value="Winged helix-like DNA-binding domain superfamily/Winged helix DNA-binding domain"/>
    <property type="match status" value="1"/>
</dbReference>
<dbReference type="Proteomes" id="UP000446866">
    <property type="component" value="Unassembled WGS sequence"/>
</dbReference>
<evidence type="ECO:0000256" key="7">
    <source>
        <dbReference type="ARBA" id="ARBA00024701"/>
    </source>
</evidence>
<keyword evidence="6" id="KW-0804">Transcription</keyword>
<dbReference type="SUPFAM" id="SSF46894">
    <property type="entry name" value="C-terminal effector domain of the bipartite response regulators"/>
    <property type="match status" value="1"/>
</dbReference>
<dbReference type="InterPro" id="IPR016371">
    <property type="entry name" value="RNA_pol_sigma-H_factor"/>
</dbReference>
<name>A0A845QPR0_9FIRM</name>
<dbReference type="GO" id="GO:0006352">
    <property type="term" value="P:DNA-templated transcription initiation"/>
    <property type="evidence" value="ECO:0007669"/>
    <property type="project" value="InterPro"/>
</dbReference>
<dbReference type="PANTHER" id="PTHR30385:SF1">
    <property type="entry name" value="RNA POLYMERASE SIGMA-H FACTOR"/>
    <property type="match status" value="1"/>
</dbReference>
<organism evidence="9 10">
    <name type="scientific">Anaerotruncus colihominis</name>
    <dbReference type="NCBI Taxonomy" id="169435"/>
    <lineage>
        <taxon>Bacteria</taxon>
        <taxon>Bacillati</taxon>
        <taxon>Bacillota</taxon>
        <taxon>Clostridia</taxon>
        <taxon>Eubacteriales</taxon>
        <taxon>Oscillospiraceae</taxon>
        <taxon>Anaerotruncus</taxon>
    </lineage>
</organism>
<keyword evidence="3" id="KW-0805">Transcription regulation</keyword>
<dbReference type="InterPro" id="IPR007627">
    <property type="entry name" value="RNA_pol_sigma70_r2"/>
</dbReference>
<comment type="function">
    <text evidence="7">Sigma factors are initiation factors that promote the attachment of RNA polymerase to specific initiation sites and are then released. Sigma-S contributes to the protection against external stress, thus playing a role in cellular fitness and survival.</text>
</comment>
<evidence type="ECO:0000256" key="3">
    <source>
        <dbReference type="ARBA" id="ARBA00023015"/>
    </source>
</evidence>
<protein>
    <recommendedName>
        <fullName evidence="2">RNA polymerase sigma factor SigS</fullName>
    </recommendedName>
</protein>
<dbReference type="InterPro" id="IPR036388">
    <property type="entry name" value="WH-like_DNA-bd_sf"/>
</dbReference>
<accession>A0A845QPR0</accession>
<dbReference type="InterPro" id="IPR016032">
    <property type="entry name" value="Sig_transdc_resp-reg_C-effctor"/>
</dbReference>
<evidence type="ECO:0000256" key="2">
    <source>
        <dbReference type="ARBA" id="ARBA00021245"/>
    </source>
</evidence>
<dbReference type="Pfam" id="PF04542">
    <property type="entry name" value="Sigma70_r2"/>
    <property type="match status" value="1"/>
</dbReference>
<evidence type="ECO:0000256" key="6">
    <source>
        <dbReference type="ARBA" id="ARBA00023163"/>
    </source>
</evidence>
<dbReference type="InterPro" id="IPR013325">
    <property type="entry name" value="RNA_pol_sigma_r2"/>
</dbReference>
<keyword evidence="5" id="KW-0238">DNA-binding</keyword>
<proteinExistence type="inferred from homology"/>